<evidence type="ECO:0000313" key="3">
    <source>
        <dbReference type="Proteomes" id="UP000271162"/>
    </source>
</evidence>
<sequence length="238" mass="27426">MKLSLCHHKEREDLLKILELASTREKLIFLHNAIKIEVEDIYPIVNLYSCTAGDATYWFIYKINKHSSNHVYLTYDGDFKADYFTGAFALFTKTADPFVSPPLVVGSAHIDESKFISSFWKHAKEREAEETRIKLTVFPSSCVRFDGQPVAFEMISQAGHLTHLYVLEKYRGKGLGHIVELDLSQKMIRCGMKVIKCVELFNVAVLESTFRMPYWSRLTQKDGSPLVNVFYELFYKSS</sequence>
<accession>A0A0N4Y0Z3</accession>
<evidence type="ECO:0000256" key="1">
    <source>
        <dbReference type="RuleBase" id="RU368002"/>
    </source>
</evidence>
<dbReference type="GO" id="GO:0005739">
    <property type="term" value="C:mitochondrion"/>
    <property type="evidence" value="ECO:0007669"/>
    <property type="project" value="InterPro"/>
</dbReference>
<protein>
    <recommendedName>
        <fullName evidence="1">Glycine N-acyltransferase-like protein</fullName>
        <ecNumber evidence="1">2.3.1.-</ecNumber>
    </recommendedName>
</protein>
<evidence type="ECO:0000313" key="4">
    <source>
        <dbReference type="WBParaSite" id="NBR_0000925101-mRNA-1"/>
    </source>
</evidence>
<keyword evidence="3" id="KW-1185">Reference proteome</keyword>
<dbReference type="Gene3D" id="3.40.630.30">
    <property type="match status" value="1"/>
</dbReference>
<proteinExistence type="inferred from homology"/>
<dbReference type="InterPro" id="IPR010313">
    <property type="entry name" value="Glycine_N-acyltransferase"/>
</dbReference>
<organism evidence="4">
    <name type="scientific">Nippostrongylus brasiliensis</name>
    <name type="common">Rat hookworm</name>
    <dbReference type="NCBI Taxonomy" id="27835"/>
    <lineage>
        <taxon>Eukaryota</taxon>
        <taxon>Metazoa</taxon>
        <taxon>Ecdysozoa</taxon>
        <taxon>Nematoda</taxon>
        <taxon>Chromadorea</taxon>
        <taxon>Rhabditida</taxon>
        <taxon>Rhabditina</taxon>
        <taxon>Rhabditomorpha</taxon>
        <taxon>Strongyloidea</taxon>
        <taxon>Heligmosomidae</taxon>
        <taxon>Nippostrongylus</taxon>
    </lineage>
</organism>
<dbReference type="EMBL" id="UYSL01020113">
    <property type="protein sequence ID" value="VDL72841.1"/>
    <property type="molecule type" value="Genomic_DNA"/>
</dbReference>
<keyword evidence="1" id="KW-0012">Acyltransferase</keyword>
<dbReference type="GO" id="GO:0047961">
    <property type="term" value="F:glycine N-acyltransferase activity"/>
    <property type="evidence" value="ECO:0007669"/>
    <property type="project" value="InterPro"/>
</dbReference>
<dbReference type="InterPro" id="IPR016181">
    <property type="entry name" value="Acyl_CoA_acyltransferase"/>
</dbReference>
<dbReference type="WBParaSite" id="NBR_0000925101-mRNA-1">
    <property type="protein sequence ID" value="NBR_0000925101-mRNA-1"/>
    <property type="gene ID" value="NBR_0000925101"/>
</dbReference>
<gene>
    <name evidence="2" type="ORF">NBR_LOCUS9252</name>
</gene>
<dbReference type="Proteomes" id="UP000271162">
    <property type="component" value="Unassembled WGS sequence"/>
</dbReference>
<reference evidence="2 3" key="2">
    <citation type="submission" date="2018-11" db="EMBL/GenBank/DDBJ databases">
        <authorList>
            <consortium name="Pathogen Informatics"/>
        </authorList>
    </citation>
    <scope>NUCLEOTIDE SEQUENCE [LARGE SCALE GENOMIC DNA]</scope>
</reference>
<dbReference type="CDD" id="cd04301">
    <property type="entry name" value="NAT_SF"/>
    <property type="match status" value="1"/>
</dbReference>
<comment type="similarity">
    <text evidence="1">Belongs to the glycine N-acyltransferase family.</text>
</comment>
<dbReference type="PANTHER" id="PTHR15298:SF1">
    <property type="entry name" value="GLYCINE N-ACYLTRANSFERASE-LIKE PROTEIN"/>
    <property type="match status" value="1"/>
</dbReference>
<dbReference type="EC" id="2.3.1.-" evidence="1"/>
<name>A0A0N4Y0Z3_NIPBR</name>
<evidence type="ECO:0000313" key="2">
    <source>
        <dbReference type="EMBL" id="VDL72841.1"/>
    </source>
</evidence>
<dbReference type="PANTHER" id="PTHR15298">
    <property type="entry name" value="L-COA N-ACYLTRANSFERASE-RELATED"/>
    <property type="match status" value="1"/>
</dbReference>
<dbReference type="STRING" id="27835.A0A0N4Y0Z3"/>
<reference evidence="4" key="1">
    <citation type="submission" date="2017-02" db="UniProtKB">
        <authorList>
            <consortium name="WormBaseParasite"/>
        </authorList>
    </citation>
    <scope>IDENTIFICATION</scope>
</reference>
<dbReference type="OMA" id="YMTEAQM"/>
<keyword evidence="1" id="KW-0808">Transferase</keyword>
<dbReference type="SUPFAM" id="SSF55729">
    <property type="entry name" value="Acyl-CoA N-acyltransferases (Nat)"/>
    <property type="match status" value="1"/>
</dbReference>
<dbReference type="AlphaFoldDB" id="A0A0N4Y0Z3"/>